<reference evidence="1" key="1">
    <citation type="journal article" date="2021" name="Genome Biol. Evol.">
        <title>A High-Quality Reference Genome for a Parasitic Bivalve with Doubly Uniparental Inheritance (Bivalvia: Unionida).</title>
        <authorList>
            <person name="Smith C.H."/>
        </authorList>
    </citation>
    <scope>NUCLEOTIDE SEQUENCE</scope>
    <source>
        <strain evidence="1">CHS0354</strain>
    </source>
</reference>
<reference evidence="1" key="3">
    <citation type="submission" date="2023-05" db="EMBL/GenBank/DDBJ databases">
        <authorList>
            <person name="Smith C.H."/>
        </authorList>
    </citation>
    <scope>NUCLEOTIDE SEQUENCE</scope>
    <source>
        <strain evidence="1">CHS0354</strain>
        <tissue evidence="1">Mantle</tissue>
    </source>
</reference>
<reference evidence="1" key="2">
    <citation type="journal article" date="2021" name="Genome Biol. Evol.">
        <title>Developing a high-quality reference genome for a parasitic bivalve with doubly uniparental inheritance (Bivalvia: Unionida).</title>
        <authorList>
            <person name="Smith C.H."/>
        </authorList>
    </citation>
    <scope>NUCLEOTIDE SEQUENCE</scope>
    <source>
        <strain evidence="1">CHS0354</strain>
        <tissue evidence="1">Mantle</tissue>
    </source>
</reference>
<evidence type="ECO:0000313" key="1">
    <source>
        <dbReference type="EMBL" id="KAK3599054.1"/>
    </source>
</evidence>
<dbReference type="AlphaFoldDB" id="A0AAE0W2V5"/>
<sequence length="139" mass="15650">MDVKLSKIGGIMTWSITMSKDSTILWQPASTPILDSSLASYGTMNNYAVRKCGGGTLSGEYYVTDIILQNPETLDEAIATDFRNNFDISLELKTGIYTFKQINPFIICYAITVIFTDEDEGWNFFVPQWHDDISDGPKR</sequence>
<dbReference type="Proteomes" id="UP001195483">
    <property type="component" value="Unassembled WGS sequence"/>
</dbReference>
<proteinExistence type="predicted"/>
<comment type="caution">
    <text evidence="1">The sequence shown here is derived from an EMBL/GenBank/DDBJ whole genome shotgun (WGS) entry which is preliminary data.</text>
</comment>
<protein>
    <submittedName>
        <fullName evidence="1">Uncharacterized protein</fullName>
    </submittedName>
</protein>
<name>A0AAE0W2V5_9BIVA</name>
<evidence type="ECO:0000313" key="2">
    <source>
        <dbReference type="Proteomes" id="UP001195483"/>
    </source>
</evidence>
<dbReference type="EMBL" id="JAEAOA010001449">
    <property type="protein sequence ID" value="KAK3599054.1"/>
    <property type="molecule type" value="Genomic_DNA"/>
</dbReference>
<accession>A0AAE0W2V5</accession>
<gene>
    <name evidence="1" type="ORF">CHS0354_024381</name>
</gene>
<organism evidence="1 2">
    <name type="scientific">Potamilus streckersoni</name>
    <dbReference type="NCBI Taxonomy" id="2493646"/>
    <lineage>
        <taxon>Eukaryota</taxon>
        <taxon>Metazoa</taxon>
        <taxon>Spiralia</taxon>
        <taxon>Lophotrochozoa</taxon>
        <taxon>Mollusca</taxon>
        <taxon>Bivalvia</taxon>
        <taxon>Autobranchia</taxon>
        <taxon>Heteroconchia</taxon>
        <taxon>Palaeoheterodonta</taxon>
        <taxon>Unionida</taxon>
        <taxon>Unionoidea</taxon>
        <taxon>Unionidae</taxon>
        <taxon>Ambleminae</taxon>
        <taxon>Lampsilini</taxon>
        <taxon>Potamilus</taxon>
    </lineage>
</organism>
<keyword evidence="2" id="KW-1185">Reference proteome</keyword>